<dbReference type="Pfam" id="PF03306">
    <property type="entry name" value="AAL_decarboxy"/>
    <property type="match status" value="1"/>
</dbReference>
<dbReference type="RefSeq" id="WP_382409360.1">
    <property type="nucleotide sequence ID" value="NZ_JBHSGU010000005.1"/>
</dbReference>
<protein>
    <submittedName>
        <fullName evidence="2">Acetolactate decarboxylase</fullName>
        <ecNumber evidence="2">4.1.1.5</ecNumber>
    </submittedName>
</protein>
<dbReference type="Proteomes" id="UP001595897">
    <property type="component" value="Unassembled WGS sequence"/>
</dbReference>
<dbReference type="EC" id="4.1.1.5" evidence="2"/>
<name>A0ABV9LXA4_9ALTE</name>
<gene>
    <name evidence="2" type="ORF">ACFO4O_13445</name>
</gene>
<feature type="chain" id="PRO_5045141797" evidence="1">
    <location>
        <begin position="25"/>
        <end position="250"/>
    </location>
</feature>
<keyword evidence="1" id="KW-0732">Signal</keyword>
<dbReference type="GO" id="GO:0047605">
    <property type="term" value="F:acetolactate decarboxylase activity"/>
    <property type="evidence" value="ECO:0007669"/>
    <property type="project" value="UniProtKB-EC"/>
</dbReference>
<keyword evidence="2" id="KW-0456">Lyase</keyword>
<accession>A0ABV9LXA4</accession>
<reference evidence="3" key="1">
    <citation type="journal article" date="2019" name="Int. J. Syst. Evol. Microbiol.">
        <title>The Global Catalogue of Microorganisms (GCM) 10K type strain sequencing project: providing services to taxonomists for standard genome sequencing and annotation.</title>
        <authorList>
            <consortium name="The Broad Institute Genomics Platform"/>
            <consortium name="The Broad Institute Genome Sequencing Center for Infectious Disease"/>
            <person name="Wu L."/>
            <person name="Ma J."/>
        </authorList>
    </citation>
    <scope>NUCLEOTIDE SEQUENCE [LARGE SCALE GENOMIC DNA]</scope>
    <source>
        <strain evidence="3">KACC 12507</strain>
    </source>
</reference>
<proteinExistence type="predicted"/>
<dbReference type="InterPro" id="IPR005128">
    <property type="entry name" value="Acetolactate_a_deCO2ase"/>
</dbReference>
<feature type="signal peptide" evidence="1">
    <location>
        <begin position="1"/>
        <end position="24"/>
    </location>
</feature>
<sequence>MSKQLISTSFLLLALSLLHRIAIADEHKVINVHNDLRYIATNNLNKEIASSALTTKKHLYGLGMPKGLNKEIVVIDSQVYSSGFEEFQYATQKQHVDAGEQQFDFLVYAHIPRWRDIAVPESVVSFEQFQVFLEKQLQMHNIDTETGSMFQLLTEVEELHWFVVGGMGNLSPDPLSSFLRQKVKGGLNRRAIHAVGAFTQAYAGRATAGQNHVHMHFVTTDELPRFVGHIDNQMRLRRGAVLKLPLIPSQ</sequence>
<comment type="caution">
    <text evidence="2">The sequence shown here is derived from an EMBL/GenBank/DDBJ whole genome shotgun (WGS) entry which is preliminary data.</text>
</comment>
<dbReference type="SUPFAM" id="SSF117856">
    <property type="entry name" value="AF0104/ALDC/Ptd012-like"/>
    <property type="match status" value="1"/>
</dbReference>
<evidence type="ECO:0000313" key="2">
    <source>
        <dbReference type="EMBL" id="MFC4701171.1"/>
    </source>
</evidence>
<evidence type="ECO:0000256" key="1">
    <source>
        <dbReference type="SAM" id="SignalP"/>
    </source>
</evidence>
<organism evidence="2 3">
    <name type="scientific">Glaciecola siphonariae</name>
    <dbReference type="NCBI Taxonomy" id="521012"/>
    <lineage>
        <taxon>Bacteria</taxon>
        <taxon>Pseudomonadati</taxon>
        <taxon>Pseudomonadota</taxon>
        <taxon>Gammaproteobacteria</taxon>
        <taxon>Alteromonadales</taxon>
        <taxon>Alteromonadaceae</taxon>
        <taxon>Glaciecola</taxon>
    </lineage>
</organism>
<dbReference type="EMBL" id="JBHSGU010000005">
    <property type="protein sequence ID" value="MFC4701171.1"/>
    <property type="molecule type" value="Genomic_DNA"/>
</dbReference>
<evidence type="ECO:0000313" key="3">
    <source>
        <dbReference type="Proteomes" id="UP001595897"/>
    </source>
</evidence>
<keyword evidence="3" id="KW-1185">Reference proteome</keyword>